<organism evidence="1 2">
    <name type="scientific">Halolamina litorea</name>
    <dbReference type="NCBI Taxonomy" id="1515593"/>
    <lineage>
        <taxon>Archaea</taxon>
        <taxon>Methanobacteriati</taxon>
        <taxon>Methanobacteriota</taxon>
        <taxon>Stenosarchaea group</taxon>
        <taxon>Halobacteria</taxon>
        <taxon>Halobacteriales</taxon>
        <taxon>Haloferacaceae</taxon>
    </lineage>
</organism>
<sequence>MSSYGDDNRPTILHCFADEGTESEVLSNFGDVVRVSIDPRDRNESEPIAADAHLLPEGDEDKGWGFPIKEDVTFDLGVFHPVCTKWAATTSIGGDPDDHENMIPSARSIAQDYCEHHVIENVPKAPLHEPTVLNGRMFGLPIEYERAFETSFHVPQPPREMSFLTTEGPSDTTETSSFFFSERSKEWWASTKGYDPRPYAKQHLAKNTIPAPFIQYLVRAWLRAYEEEQGISEGRVDYSDYDERMETERRENKNTQLDEF</sequence>
<dbReference type="RefSeq" id="WP_267645313.1">
    <property type="nucleotide sequence ID" value="NZ_JANHGR010000001.1"/>
</dbReference>
<gene>
    <name evidence="1" type="ORF">ACFSAU_01010</name>
</gene>
<dbReference type="AlphaFoldDB" id="A0ABD6BMS3"/>
<proteinExistence type="predicted"/>
<protein>
    <submittedName>
        <fullName evidence="1">Uncharacterized protein</fullName>
    </submittedName>
</protein>
<dbReference type="EMBL" id="JBHUCZ010000001">
    <property type="protein sequence ID" value="MFD1566063.1"/>
    <property type="molecule type" value="Genomic_DNA"/>
</dbReference>
<dbReference type="Proteomes" id="UP001597139">
    <property type="component" value="Unassembled WGS sequence"/>
</dbReference>
<reference evidence="1 2" key="1">
    <citation type="journal article" date="2019" name="Int. J. Syst. Evol. Microbiol.">
        <title>The Global Catalogue of Microorganisms (GCM) 10K type strain sequencing project: providing services to taxonomists for standard genome sequencing and annotation.</title>
        <authorList>
            <consortium name="The Broad Institute Genomics Platform"/>
            <consortium name="The Broad Institute Genome Sequencing Center for Infectious Disease"/>
            <person name="Wu L."/>
            <person name="Ma J."/>
        </authorList>
    </citation>
    <scope>NUCLEOTIDE SEQUENCE [LARGE SCALE GENOMIC DNA]</scope>
    <source>
        <strain evidence="1 2">CGMCC 1.12859</strain>
    </source>
</reference>
<comment type="caution">
    <text evidence="1">The sequence shown here is derived from an EMBL/GenBank/DDBJ whole genome shotgun (WGS) entry which is preliminary data.</text>
</comment>
<name>A0ABD6BMS3_9EURY</name>
<evidence type="ECO:0000313" key="1">
    <source>
        <dbReference type="EMBL" id="MFD1566063.1"/>
    </source>
</evidence>
<accession>A0ABD6BMS3</accession>
<keyword evidence="2" id="KW-1185">Reference proteome</keyword>
<evidence type="ECO:0000313" key="2">
    <source>
        <dbReference type="Proteomes" id="UP001597139"/>
    </source>
</evidence>